<dbReference type="Pfam" id="PF02585">
    <property type="entry name" value="PIG-L"/>
    <property type="match status" value="1"/>
</dbReference>
<gene>
    <name evidence="2" type="ORF">ACFPGP_01025</name>
</gene>
<dbReference type="EC" id="3.5.1.-" evidence="2"/>
<protein>
    <submittedName>
        <fullName evidence="2">PIG-L deacetylase family protein</fullName>
        <ecNumber evidence="2">3.5.1.-</ecNumber>
    </submittedName>
</protein>
<dbReference type="EMBL" id="JBHSKD010000002">
    <property type="protein sequence ID" value="MFC5175231.1"/>
    <property type="molecule type" value="Genomic_DNA"/>
</dbReference>
<proteinExistence type="predicted"/>
<keyword evidence="3" id="KW-1185">Reference proteome</keyword>
<dbReference type="PANTHER" id="PTHR12993:SF11">
    <property type="entry name" value="N-ACETYLGLUCOSAMINYL-PHOSPHATIDYLINOSITOL DE-N-ACETYLASE"/>
    <property type="match status" value="1"/>
</dbReference>
<comment type="caution">
    <text evidence="2">The sequence shown here is derived from an EMBL/GenBank/DDBJ whole genome shotgun (WGS) entry which is preliminary data.</text>
</comment>
<dbReference type="RefSeq" id="WP_378585664.1">
    <property type="nucleotide sequence ID" value="NZ_JBHSKD010000002.1"/>
</dbReference>
<evidence type="ECO:0000313" key="2">
    <source>
        <dbReference type="EMBL" id="MFC5175231.1"/>
    </source>
</evidence>
<dbReference type="SUPFAM" id="SSF102588">
    <property type="entry name" value="LmbE-like"/>
    <property type="match status" value="1"/>
</dbReference>
<keyword evidence="1" id="KW-0862">Zinc</keyword>
<name>A0ABW0BDB9_9ACTN</name>
<sequence>METPARPLTGTLPPWEAVLAVVAHPDDESFGLGAVLDAFARTGCSVSLLCLTRGEASTVHGTDGDLRTLRTAELSDAAATLGLASATLGEHPDGELAVEPRAELAAEVVRAAVEAVADGLVVFDPSGVTGHPDHAAATRAAVEAADELGLPVLAWTLPLTVAQQLNEECGTRFVGHPPSEVDVVVAVTRDRQVEASRAHVSQAIPTSVLWRRLDLLGDTEHLRWLRPPDGRRSGP</sequence>
<dbReference type="InterPro" id="IPR024078">
    <property type="entry name" value="LmbE-like_dom_sf"/>
</dbReference>
<dbReference type="Proteomes" id="UP001596087">
    <property type="component" value="Unassembled WGS sequence"/>
</dbReference>
<dbReference type="PANTHER" id="PTHR12993">
    <property type="entry name" value="N-ACETYLGLUCOSAMINYL-PHOSPHATIDYLINOSITOL DE-N-ACETYLASE-RELATED"/>
    <property type="match status" value="1"/>
</dbReference>
<accession>A0ABW0BDB9</accession>
<reference evidence="3" key="1">
    <citation type="journal article" date="2019" name="Int. J. Syst. Evol. Microbiol.">
        <title>The Global Catalogue of Microorganisms (GCM) 10K type strain sequencing project: providing services to taxonomists for standard genome sequencing and annotation.</title>
        <authorList>
            <consortium name="The Broad Institute Genomics Platform"/>
            <consortium name="The Broad Institute Genome Sequencing Center for Infectious Disease"/>
            <person name="Wu L."/>
            <person name="Ma J."/>
        </authorList>
    </citation>
    <scope>NUCLEOTIDE SEQUENCE [LARGE SCALE GENOMIC DNA]</scope>
    <source>
        <strain evidence="3">DFY41</strain>
    </source>
</reference>
<dbReference type="InterPro" id="IPR003737">
    <property type="entry name" value="GlcNAc_PI_deacetylase-related"/>
</dbReference>
<evidence type="ECO:0000256" key="1">
    <source>
        <dbReference type="ARBA" id="ARBA00022833"/>
    </source>
</evidence>
<organism evidence="2 3">
    <name type="scientific">Nocardioides taihuensis</name>
    <dbReference type="NCBI Taxonomy" id="1835606"/>
    <lineage>
        <taxon>Bacteria</taxon>
        <taxon>Bacillati</taxon>
        <taxon>Actinomycetota</taxon>
        <taxon>Actinomycetes</taxon>
        <taxon>Propionibacteriales</taxon>
        <taxon>Nocardioidaceae</taxon>
        <taxon>Nocardioides</taxon>
    </lineage>
</organism>
<keyword evidence="2" id="KW-0378">Hydrolase</keyword>
<dbReference type="GO" id="GO:0016787">
    <property type="term" value="F:hydrolase activity"/>
    <property type="evidence" value="ECO:0007669"/>
    <property type="project" value="UniProtKB-KW"/>
</dbReference>
<evidence type="ECO:0000313" key="3">
    <source>
        <dbReference type="Proteomes" id="UP001596087"/>
    </source>
</evidence>
<dbReference type="Gene3D" id="3.40.50.10320">
    <property type="entry name" value="LmbE-like"/>
    <property type="match status" value="1"/>
</dbReference>